<dbReference type="SUPFAM" id="SSF81631">
    <property type="entry name" value="PAP/OAS1 substrate-binding domain"/>
    <property type="match status" value="1"/>
</dbReference>
<evidence type="ECO:0000256" key="1">
    <source>
        <dbReference type="SAM" id="MobiDB-lite"/>
    </source>
</evidence>
<keyword evidence="3" id="KW-1185">Reference proteome</keyword>
<gene>
    <name evidence="2" type="ORF">CCMP2556_LOCUS24144</name>
</gene>
<accession>A0ABP0M6X9</accession>
<feature type="region of interest" description="Disordered" evidence="1">
    <location>
        <begin position="582"/>
        <end position="626"/>
    </location>
</feature>
<dbReference type="Gene3D" id="3.30.2350.10">
    <property type="entry name" value="Pseudouridine synthase"/>
    <property type="match status" value="1"/>
</dbReference>
<dbReference type="InterPro" id="IPR043519">
    <property type="entry name" value="NT_sf"/>
</dbReference>
<feature type="compositionally biased region" description="Basic and acidic residues" evidence="1">
    <location>
        <begin position="594"/>
        <end position="614"/>
    </location>
</feature>
<evidence type="ECO:0000313" key="2">
    <source>
        <dbReference type="EMBL" id="CAK9046487.1"/>
    </source>
</evidence>
<protein>
    <submittedName>
        <fullName evidence="2">Uncharacterized protein</fullName>
    </submittedName>
</protein>
<dbReference type="Gene3D" id="3.30.460.10">
    <property type="entry name" value="Beta Polymerase, domain 2"/>
    <property type="match status" value="1"/>
</dbReference>
<name>A0ABP0M6X9_9DINO</name>
<dbReference type="InterPro" id="IPR020103">
    <property type="entry name" value="PsdUridine_synth_cat_dom_sf"/>
</dbReference>
<reference evidence="2 3" key="1">
    <citation type="submission" date="2024-02" db="EMBL/GenBank/DDBJ databases">
        <authorList>
            <person name="Chen Y."/>
            <person name="Shah S."/>
            <person name="Dougan E. K."/>
            <person name="Thang M."/>
            <person name="Chan C."/>
        </authorList>
    </citation>
    <scope>NUCLEOTIDE SEQUENCE [LARGE SCALE GENOMIC DNA]</scope>
</reference>
<evidence type="ECO:0000313" key="3">
    <source>
        <dbReference type="Proteomes" id="UP001642484"/>
    </source>
</evidence>
<dbReference type="EMBL" id="CAXAMN010015725">
    <property type="protein sequence ID" value="CAK9046487.1"/>
    <property type="molecule type" value="Genomic_DNA"/>
</dbReference>
<dbReference type="Gene3D" id="1.10.1410.10">
    <property type="match status" value="1"/>
</dbReference>
<dbReference type="PANTHER" id="PTHR12271">
    <property type="entry name" value="POLY A POLYMERASE CID PAP -RELATED"/>
    <property type="match status" value="1"/>
</dbReference>
<comment type="caution">
    <text evidence="2">The sequence shown here is derived from an EMBL/GenBank/DDBJ whole genome shotgun (WGS) entry which is preliminary data.</text>
</comment>
<sequence>MLWCFLPSTGSGGEPMLNPRRWLQAQAGVHVKNIIRHARVPIVMFETEDLEVDISVQQPFGVLNSWHLRDLCRSGLPGRLRALVRLAKQWVKSKAINSAKDGALSSYGWAMLAAGFLQEYGLLPALMDGERQYLTADDALWHVLNAVEAQPEGLWRQPEVYSVDWNSPMEARQRPCELFVSWLEWLQHSAFAPGTSSGSLPIHRRHIVSVRGRSQEELRREVAACPKQDHWNPSSNPVFMLIEEPLTGENVARSVRENAFQDILAELQRALEIMSANDADTAFEETARGSWRISTDATSCFSCQRSDIEKGLLMVLDLAKAQKGQGAFRQAAQAAGWATASWGAVKRLVDSLGRHSPQRSVNHFPQQGLLPSGASGAVLVPADASTPYKDLYIALLRGSSLPDSLVTVRARICSPSEGSKAFRLATRRTEGLAASTLLRPLSIGRVDGLPATLVLLRPKHRAPPVPQQLQLHCVAAGCPVLGDRLHDADRRLDFRFEAPDPSPRLMLHCLRVQVEGQEIRAPEDLRANLEIERELVDLEEAETELMLAEDGPELPDTWDTFAGGLPSQILDDTSWDRLRLPRAVRSPPYGPAQWDERTQAFEERQEARQRPGRAEEEDGNGQQKRG</sequence>
<organism evidence="2 3">
    <name type="scientific">Durusdinium trenchii</name>
    <dbReference type="NCBI Taxonomy" id="1381693"/>
    <lineage>
        <taxon>Eukaryota</taxon>
        <taxon>Sar</taxon>
        <taxon>Alveolata</taxon>
        <taxon>Dinophyceae</taxon>
        <taxon>Suessiales</taxon>
        <taxon>Symbiodiniaceae</taxon>
        <taxon>Durusdinium</taxon>
    </lineage>
</organism>
<proteinExistence type="predicted"/>
<dbReference type="PANTHER" id="PTHR12271:SF40">
    <property type="entry name" value="POLY(A) RNA POLYMERASE GLD2"/>
    <property type="match status" value="1"/>
</dbReference>
<dbReference type="Proteomes" id="UP001642484">
    <property type="component" value="Unassembled WGS sequence"/>
</dbReference>
<dbReference type="SUPFAM" id="SSF55120">
    <property type="entry name" value="Pseudouridine synthase"/>
    <property type="match status" value="1"/>
</dbReference>
<dbReference type="SUPFAM" id="SSF81301">
    <property type="entry name" value="Nucleotidyltransferase"/>
    <property type="match status" value="1"/>
</dbReference>